<reference evidence="3" key="1">
    <citation type="submission" date="2021-01" db="EMBL/GenBank/DDBJ databases">
        <authorList>
            <person name="Corre E."/>
            <person name="Pelletier E."/>
            <person name="Niang G."/>
            <person name="Scheremetjew M."/>
            <person name="Finn R."/>
            <person name="Kale V."/>
            <person name="Holt S."/>
            <person name="Cochrane G."/>
            <person name="Meng A."/>
            <person name="Brown T."/>
            <person name="Cohen L."/>
        </authorList>
    </citation>
    <scope>NUCLEOTIDE SEQUENCE</scope>
    <source>
        <strain evidence="3">CCMP2222</strain>
    </source>
</reference>
<dbReference type="EMBL" id="HBGQ01103401">
    <property type="protein sequence ID" value="CAD9545294.1"/>
    <property type="molecule type" value="Transcribed_RNA"/>
</dbReference>
<feature type="signal peptide" evidence="2">
    <location>
        <begin position="1"/>
        <end position="21"/>
    </location>
</feature>
<proteinExistence type="predicted"/>
<name>A0A7S2NL68_9DINO</name>
<keyword evidence="2" id="KW-0732">Signal</keyword>
<feature type="region of interest" description="Disordered" evidence="1">
    <location>
        <begin position="54"/>
        <end position="73"/>
    </location>
</feature>
<evidence type="ECO:0000256" key="1">
    <source>
        <dbReference type="SAM" id="MobiDB-lite"/>
    </source>
</evidence>
<sequence>MSLRLLAVACAAAALPWGACGLRMSASGPPSSEYSMTLPINWTKMVADAIDAPRDLPKENKSSTNDETQHQVEPGKMDVEWEIKDLEEGAEIEMFWDHGCSGKNKPVGKCTFDRSDANNPAGFKITTKKPLKSTETVDFTATVKVLFMPITKSMECPICDGTCAMATPASMPDVTVPTPTCPVPETGFRFELPNMDFSTFPPESMRVQVNSECKLLRADGSSIANVVMMVHM</sequence>
<protein>
    <submittedName>
        <fullName evidence="3">Uncharacterized protein</fullName>
    </submittedName>
</protein>
<organism evidence="3">
    <name type="scientific">Alexandrium andersonii</name>
    <dbReference type="NCBI Taxonomy" id="327968"/>
    <lineage>
        <taxon>Eukaryota</taxon>
        <taxon>Sar</taxon>
        <taxon>Alveolata</taxon>
        <taxon>Dinophyceae</taxon>
        <taxon>Gonyaulacales</taxon>
        <taxon>Pyrocystaceae</taxon>
        <taxon>Alexandrium</taxon>
    </lineage>
</organism>
<accession>A0A7S2NL68</accession>
<evidence type="ECO:0000313" key="3">
    <source>
        <dbReference type="EMBL" id="CAD9545294.1"/>
    </source>
</evidence>
<dbReference type="AlphaFoldDB" id="A0A7S2NL68"/>
<evidence type="ECO:0000256" key="2">
    <source>
        <dbReference type="SAM" id="SignalP"/>
    </source>
</evidence>
<feature type="chain" id="PRO_5030556661" evidence="2">
    <location>
        <begin position="22"/>
        <end position="232"/>
    </location>
</feature>
<gene>
    <name evidence="3" type="ORF">AAND1436_LOCUS49438</name>
</gene>